<accession>A0A4R4ZM21</accession>
<reference evidence="1 2" key="1">
    <citation type="submission" date="2019-03" db="EMBL/GenBank/DDBJ databases">
        <title>Draft genome sequences of novel Actinobacteria.</title>
        <authorList>
            <person name="Sahin N."/>
            <person name="Ay H."/>
            <person name="Saygin H."/>
        </authorList>
    </citation>
    <scope>NUCLEOTIDE SEQUENCE [LARGE SCALE GENOMIC DNA]</scope>
    <source>
        <strain evidence="1 2">H3C3</strain>
    </source>
</reference>
<proteinExistence type="predicted"/>
<sequence>MSNASKIIGARLRKLREEPRDRYGRPHRSREKWAIMLRSAAGPGADGLPGVKSLADMIKQWERGDHIPGPIYRPLYARVTGKTEEELFAEAIAPHQDSAPTQPEVEPTKRRDALKLGVAAATPEAVHRVLGHAAEEAMEFTRLADVTSLGAGTLAHLDAVVVGLDHAYSKRAPGELFGVARAYRHQVAELIQGPHTLKQARELYVHAAWLSEALAWLAHDLGDPFAAEAWAVDAFQHADQAGHDELCAWATDVMASIAIYTDQPARALAAAQRGITR</sequence>
<dbReference type="Proteomes" id="UP000294513">
    <property type="component" value="Unassembled WGS sequence"/>
</dbReference>
<gene>
    <name evidence="1" type="ORF">E1298_46880</name>
</gene>
<feature type="non-terminal residue" evidence="1">
    <location>
        <position position="277"/>
    </location>
</feature>
<evidence type="ECO:0000313" key="1">
    <source>
        <dbReference type="EMBL" id="TDD58944.1"/>
    </source>
</evidence>
<name>A0A4R4ZM21_9ACTN</name>
<organism evidence="1 2">
    <name type="scientific">Actinomadura rubrisoli</name>
    <dbReference type="NCBI Taxonomy" id="2530368"/>
    <lineage>
        <taxon>Bacteria</taxon>
        <taxon>Bacillati</taxon>
        <taxon>Actinomycetota</taxon>
        <taxon>Actinomycetes</taxon>
        <taxon>Streptosporangiales</taxon>
        <taxon>Thermomonosporaceae</taxon>
        <taxon>Actinomadura</taxon>
    </lineage>
</organism>
<dbReference type="AlphaFoldDB" id="A0A4R4ZM21"/>
<keyword evidence="2" id="KW-1185">Reference proteome</keyword>
<evidence type="ECO:0000313" key="2">
    <source>
        <dbReference type="Proteomes" id="UP000294513"/>
    </source>
</evidence>
<comment type="caution">
    <text evidence="1">The sequence shown here is derived from an EMBL/GenBank/DDBJ whole genome shotgun (WGS) entry which is preliminary data.</text>
</comment>
<protein>
    <submittedName>
        <fullName evidence="1">Uncharacterized protein</fullName>
    </submittedName>
</protein>
<dbReference type="EMBL" id="SMKU01000689">
    <property type="protein sequence ID" value="TDD58944.1"/>
    <property type="molecule type" value="Genomic_DNA"/>
</dbReference>